<dbReference type="InterPro" id="IPR058240">
    <property type="entry name" value="rSAM_sf"/>
</dbReference>
<dbReference type="Pfam" id="PF04055">
    <property type="entry name" value="Radical_SAM"/>
    <property type="match status" value="1"/>
</dbReference>
<proteinExistence type="predicted"/>
<evidence type="ECO:0000259" key="5">
    <source>
        <dbReference type="PROSITE" id="PS51918"/>
    </source>
</evidence>
<organism evidence="6 7">
    <name type="scientific">Metallosphaera cuprina (strain Ar-4)</name>
    <dbReference type="NCBI Taxonomy" id="1006006"/>
    <lineage>
        <taxon>Archaea</taxon>
        <taxon>Thermoproteota</taxon>
        <taxon>Thermoprotei</taxon>
        <taxon>Sulfolobales</taxon>
        <taxon>Sulfolobaceae</taxon>
        <taxon>Metallosphaera</taxon>
    </lineage>
</organism>
<keyword evidence="2" id="KW-0479">Metal-binding</keyword>
<name>F4G1U6_METCR</name>
<dbReference type="AlphaFoldDB" id="F4G1U6"/>
<evidence type="ECO:0000256" key="2">
    <source>
        <dbReference type="ARBA" id="ARBA00022723"/>
    </source>
</evidence>
<dbReference type="GeneID" id="10492921"/>
<keyword evidence="3" id="KW-0408">Iron</keyword>
<dbReference type="eggNOG" id="arCOG05825">
    <property type="taxonomic scope" value="Archaea"/>
</dbReference>
<evidence type="ECO:0000256" key="4">
    <source>
        <dbReference type="ARBA" id="ARBA00023014"/>
    </source>
</evidence>
<dbReference type="Proteomes" id="UP000007812">
    <property type="component" value="Chromosome"/>
</dbReference>
<dbReference type="GO" id="GO:0051536">
    <property type="term" value="F:iron-sulfur cluster binding"/>
    <property type="evidence" value="ECO:0007669"/>
    <property type="project" value="UniProtKB-KW"/>
</dbReference>
<dbReference type="GO" id="GO:0046872">
    <property type="term" value="F:metal ion binding"/>
    <property type="evidence" value="ECO:0007669"/>
    <property type="project" value="UniProtKB-KW"/>
</dbReference>
<dbReference type="Gene3D" id="3.20.20.70">
    <property type="entry name" value="Aldolase class I"/>
    <property type="match status" value="1"/>
</dbReference>
<dbReference type="STRING" id="1006006.Mcup_0730"/>
<keyword evidence="4" id="KW-0411">Iron-sulfur</keyword>
<dbReference type="RefSeq" id="WP_013737333.1">
    <property type="nucleotide sequence ID" value="NC_015435.1"/>
</dbReference>
<feature type="domain" description="Radical SAM core" evidence="5">
    <location>
        <begin position="4"/>
        <end position="232"/>
    </location>
</feature>
<dbReference type="EMBL" id="CP002656">
    <property type="protein sequence ID" value="AEB94835.1"/>
    <property type="molecule type" value="Genomic_DNA"/>
</dbReference>
<dbReference type="KEGG" id="mcn:Mcup_0730"/>
<dbReference type="HOGENOM" id="CLU_067819_1_0_2"/>
<dbReference type="CDD" id="cd01335">
    <property type="entry name" value="Radical_SAM"/>
    <property type="match status" value="1"/>
</dbReference>
<dbReference type="PROSITE" id="PS51918">
    <property type="entry name" value="RADICAL_SAM"/>
    <property type="match status" value="1"/>
</dbReference>
<evidence type="ECO:0000313" key="7">
    <source>
        <dbReference type="Proteomes" id="UP000007812"/>
    </source>
</evidence>
<dbReference type="InterPro" id="IPR013785">
    <property type="entry name" value="Aldolase_TIM"/>
</dbReference>
<reference evidence="6 7" key="1">
    <citation type="journal article" date="2011" name="J. Bacteriol.">
        <title>Complete genome sequence of Metallosphaera cuprina, a metal sulfide-oxidizing archaeon from a hot spring.</title>
        <authorList>
            <person name="Liu L.J."/>
            <person name="You X.Y."/>
            <person name="Zheng H."/>
            <person name="Wang S."/>
            <person name="Jiang C.Y."/>
            <person name="Liu S.J."/>
        </authorList>
    </citation>
    <scope>NUCLEOTIDE SEQUENCE [LARGE SCALE GENOMIC DNA]</scope>
    <source>
        <strain evidence="6 7">Ar-4</strain>
    </source>
</reference>
<dbReference type="InterPro" id="IPR007197">
    <property type="entry name" value="rSAM"/>
</dbReference>
<evidence type="ECO:0000313" key="6">
    <source>
        <dbReference type="EMBL" id="AEB94835.1"/>
    </source>
</evidence>
<dbReference type="PANTHER" id="PTHR43288">
    <property type="entry name" value="BIOTIN SYNTHASE-RELATED PROTEIN, RADICAL SAM SUPERFAMILY"/>
    <property type="match status" value="1"/>
</dbReference>
<dbReference type="SUPFAM" id="SSF102114">
    <property type="entry name" value="Radical SAM enzymes"/>
    <property type="match status" value="1"/>
</dbReference>
<dbReference type="SFLD" id="SFLDG01113">
    <property type="entry name" value="Uncharacterised_Radical_SAM_Su"/>
    <property type="match status" value="1"/>
</dbReference>
<evidence type="ECO:0000256" key="3">
    <source>
        <dbReference type="ARBA" id="ARBA00023004"/>
    </source>
</evidence>
<evidence type="ECO:0000256" key="1">
    <source>
        <dbReference type="ARBA" id="ARBA00022691"/>
    </source>
</evidence>
<keyword evidence="7" id="KW-1185">Reference proteome</keyword>
<dbReference type="GO" id="GO:0003824">
    <property type="term" value="F:catalytic activity"/>
    <property type="evidence" value="ECO:0007669"/>
    <property type="project" value="InterPro"/>
</dbReference>
<gene>
    <name evidence="6" type="ordered locus">Mcup_0730</name>
</gene>
<dbReference type="PATRIC" id="fig|1006006.8.peg.729"/>
<dbReference type="InterPro" id="IPR006638">
    <property type="entry name" value="Elp3/MiaA/NifB-like_rSAM"/>
</dbReference>
<dbReference type="SFLD" id="SFLDS00029">
    <property type="entry name" value="Radical_SAM"/>
    <property type="match status" value="1"/>
</dbReference>
<dbReference type="SMART" id="SM00729">
    <property type="entry name" value="Elp3"/>
    <property type="match status" value="1"/>
</dbReference>
<accession>F4G1U6</accession>
<dbReference type="PANTHER" id="PTHR43288:SF2">
    <property type="entry name" value="RADICAL SAM CORE DOMAIN-CONTAINING PROTEIN"/>
    <property type="match status" value="1"/>
</dbReference>
<keyword evidence="1" id="KW-0949">S-adenosyl-L-methionine</keyword>
<protein>
    <submittedName>
        <fullName evidence="6">Radical SAM domain-containing protein</fullName>
    </submittedName>
</protein>
<sequence>MIGGFTPKFKFTTISLTGNSCSLNCFYCGTKYISSMEGATTPEHFEKSLRRLFSQGVKGFLVSGGFDEHGKLRIEPFLSTMKKLKKELDIIINVHPGLQSRETIESMKDVVDIVDFEFAYSPGAYSAKGIREDRERYLETLEDFINYGPEYIVPHIMLGIPRDNEEDIKDEIDLISQLKPYLLNFLVLIPTSGTPSKAVRIDLKGLIPLIQYGSLQMKGKVSLGCMRPYSIKESLDRIVIERGLVERIANPHHKVIKEFKLPVYDACCSLPEKYLEEFR</sequence>
<dbReference type="OrthoDB" id="35347at2157"/>